<comment type="subcellular location">
    <subcellularLocation>
        <location evidence="1">Cell outer membrane</location>
        <topology evidence="1">Multi-pass membrane protein</topology>
    </subcellularLocation>
</comment>
<gene>
    <name evidence="3" type="ORF">GCM10022246_26470</name>
</gene>
<organism evidence="3 4">
    <name type="scientific">Pedobacter ginsengiterrae</name>
    <dbReference type="NCBI Taxonomy" id="871696"/>
    <lineage>
        <taxon>Bacteria</taxon>
        <taxon>Pseudomonadati</taxon>
        <taxon>Bacteroidota</taxon>
        <taxon>Sphingobacteriia</taxon>
        <taxon>Sphingobacteriales</taxon>
        <taxon>Sphingobacteriaceae</taxon>
        <taxon>Pedobacter</taxon>
    </lineage>
</organism>
<keyword evidence="1" id="KW-0812">Transmembrane</keyword>
<comment type="similarity">
    <text evidence="1">Belongs to the TonB-dependent receptor family.</text>
</comment>
<dbReference type="SUPFAM" id="SSF56935">
    <property type="entry name" value="Porins"/>
    <property type="match status" value="1"/>
</dbReference>
<dbReference type="InterPro" id="IPR018247">
    <property type="entry name" value="EF_Hand_1_Ca_BS"/>
</dbReference>
<keyword evidence="1" id="KW-0472">Membrane</keyword>
<dbReference type="PROSITE" id="PS52016">
    <property type="entry name" value="TONB_DEPENDENT_REC_3"/>
    <property type="match status" value="1"/>
</dbReference>
<dbReference type="PROSITE" id="PS00018">
    <property type="entry name" value="EF_HAND_1"/>
    <property type="match status" value="1"/>
</dbReference>
<reference evidence="4" key="1">
    <citation type="journal article" date="2019" name="Int. J. Syst. Evol. Microbiol.">
        <title>The Global Catalogue of Microorganisms (GCM) 10K type strain sequencing project: providing services to taxonomists for standard genome sequencing and annotation.</title>
        <authorList>
            <consortium name="The Broad Institute Genomics Platform"/>
            <consortium name="The Broad Institute Genome Sequencing Center for Infectious Disease"/>
            <person name="Wu L."/>
            <person name="Ma J."/>
        </authorList>
    </citation>
    <scope>NUCLEOTIDE SEQUENCE [LARGE SCALE GENOMIC DNA]</scope>
    <source>
        <strain evidence="4">JCM 17338</strain>
    </source>
</reference>
<keyword evidence="1" id="KW-0998">Cell outer membrane</keyword>
<comment type="caution">
    <text evidence="3">The sequence shown here is derived from an EMBL/GenBank/DDBJ whole genome shotgun (WGS) entry which is preliminary data.</text>
</comment>
<evidence type="ECO:0000259" key="2">
    <source>
        <dbReference type="Pfam" id="PF07715"/>
    </source>
</evidence>
<dbReference type="InterPro" id="IPR037066">
    <property type="entry name" value="Plug_dom_sf"/>
</dbReference>
<dbReference type="Proteomes" id="UP001501081">
    <property type="component" value="Unassembled WGS sequence"/>
</dbReference>
<feature type="domain" description="TonB-dependent receptor plug" evidence="2">
    <location>
        <begin position="31"/>
        <end position="145"/>
    </location>
</feature>
<dbReference type="NCBIfam" id="TIGR04056">
    <property type="entry name" value="OMP_RagA_SusC"/>
    <property type="match status" value="1"/>
</dbReference>
<dbReference type="NCBIfam" id="TIGR04057">
    <property type="entry name" value="SusC_RagA_signa"/>
    <property type="match status" value="1"/>
</dbReference>
<dbReference type="EMBL" id="BAABAK010000015">
    <property type="protein sequence ID" value="GAA3972864.1"/>
    <property type="molecule type" value="Genomic_DNA"/>
</dbReference>
<keyword evidence="4" id="KW-1185">Reference proteome</keyword>
<keyword evidence="1" id="KW-1134">Transmembrane beta strand</keyword>
<dbReference type="InterPro" id="IPR023997">
    <property type="entry name" value="TonB-dep_OMP_SusC/RagA_CS"/>
</dbReference>
<dbReference type="InterPro" id="IPR039426">
    <property type="entry name" value="TonB-dep_rcpt-like"/>
</dbReference>
<keyword evidence="3" id="KW-0675">Receptor</keyword>
<evidence type="ECO:0000313" key="3">
    <source>
        <dbReference type="EMBL" id="GAA3972864.1"/>
    </source>
</evidence>
<protein>
    <submittedName>
        <fullName evidence="3">TonB-dependent receptor</fullName>
    </submittedName>
</protein>
<proteinExistence type="inferred from homology"/>
<dbReference type="Gene3D" id="2.170.130.10">
    <property type="entry name" value="TonB-dependent receptor, plug domain"/>
    <property type="match status" value="1"/>
</dbReference>
<evidence type="ECO:0000256" key="1">
    <source>
        <dbReference type="PROSITE-ProRule" id="PRU01360"/>
    </source>
</evidence>
<dbReference type="InterPro" id="IPR012910">
    <property type="entry name" value="Plug_dom"/>
</dbReference>
<keyword evidence="1" id="KW-0813">Transport</keyword>
<evidence type="ECO:0000313" key="4">
    <source>
        <dbReference type="Proteomes" id="UP001501081"/>
    </source>
</evidence>
<sequence>MNIAAQNKSLRDSAAMDTARIEPGRLLNIKKINSTAAVSSVSGEALYQTPTMNLTNTLYGRLNGLSVNLGSGEPGYDNAALGIRGVGSLSSSSAGGYNTFKVFVDGFETNLNYLAYLSAAEIESISILKDAAALATFGMRGANGVIYVLTKRGKVGKPTISFQARTGIQKAININKPLDAFGYASLYNQAISNDKGRVWSPLYSPAQLQGYRNGTGTNVDWFDQVLKNHAPYTDGDLSFTGGDDNARYNIVMDYANQQALYNVKQTDATSNSTVKRYNLRSNLDFKMFDIFEAKVDLGARIEDRKAPNYSGANLWQNLSRYPSNIYPVRDGATGNYSGTSLFPDNPVASINSLGWFSSHRRILQGNFTLKERLDELTPGLYLSQAYSFNSYSQSNYSKTADYARFFNGQPGGPTNVLTPLRATGMIPGGQEDWKQLMGTIGYERSFGKHQILSALNYHQSDFKSDGGADAYIYRYQNISGRANYSYDNRYVAELGFSYFGADGYAPGNRWGFYPAISASWIVSNEEFLKDSKSISLLKLRASAGKTGSMDSETQNSGRFLYQQYYNNSGTFYTGNSSITGNSGLNQNILANPDIFAEQSLKYNFGAEVTFFKKLSLSADVFLDKRSGILTRDNTITGIYGTINSFANLGKVTNKGFELSANFSDKKGDFSYGIWGQVAYNKNRIDYFAEIPQPYEYNQQTGRSIAQNYGLVSNGFYQLEDFNANGTLKGGPVPAFGLVQPGDLKYQDLNGDNIIDEKDITSVGKSLFPQMTYSFGANFSYKGFDLSALFQGIGSSSVNILSAAPNQIQAFVGNGNVFPVAQNAWAYYPDQGIDTRASANYPRLTTAANNNNYRASDFWVKSRDFLRLRNVELGYTFSPAFVKKLSLSNLRFYVNAVNPLTWSRLEKDYGLDPETLSAYPGIKSFNTGLSVTF</sequence>
<accession>A0ABP7Q006</accession>
<dbReference type="Pfam" id="PF07715">
    <property type="entry name" value="Plug"/>
    <property type="match status" value="1"/>
</dbReference>
<dbReference type="InterPro" id="IPR023996">
    <property type="entry name" value="TonB-dep_OMP_SusC/RagA"/>
</dbReference>
<name>A0ABP7Q006_9SPHI</name>